<gene>
    <name evidence="3" type="ORF">ACFQ5P_01980</name>
</gene>
<comment type="caution">
    <text evidence="3">The sequence shown here is derived from an EMBL/GenBank/DDBJ whole genome shotgun (WGS) entry which is preliminary data.</text>
</comment>
<keyword evidence="4" id="KW-1185">Reference proteome</keyword>
<accession>A0ABW4DUU1</accession>
<dbReference type="Pfam" id="PF10026">
    <property type="entry name" value="DUF2268"/>
    <property type="match status" value="1"/>
</dbReference>
<feature type="domain" description="DUF2268" evidence="2">
    <location>
        <begin position="56"/>
        <end position="206"/>
    </location>
</feature>
<name>A0ABW4DUU1_9RHOB</name>
<proteinExistence type="predicted"/>
<evidence type="ECO:0000256" key="1">
    <source>
        <dbReference type="SAM" id="MobiDB-lite"/>
    </source>
</evidence>
<dbReference type="RefSeq" id="WP_131575772.1">
    <property type="nucleotide sequence ID" value="NZ_CBCSAJ010000091.1"/>
</dbReference>
<dbReference type="InterPro" id="IPR018728">
    <property type="entry name" value="DUF2268"/>
</dbReference>
<evidence type="ECO:0000313" key="4">
    <source>
        <dbReference type="Proteomes" id="UP001597302"/>
    </source>
</evidence>
<keyword evidence="3" id="KW-0645">Protease</keyword>
<organism evidence="3 4">
    <name type="scientific">Paracoccus nototheniae</name>
    <dbReference type="NCBI Taxonomy" id="2489002"/>
    <lineage>
        <taxon>Bacteria</taxon>
        <taxon>Pseudomonadati</taxon>
        <taxon>Pseudomonadota</taxon>
        <taxon>Alphaproteobacteria</taxon>
        <taxon>Rhodobacterales</taxon>
        <taxon>Paracoccaceae</taxon>
        <taxon>Paracoccus</taxon>
    </lineage>
</organism>
<sequence>MTIWHIHFLNARNDLTGVMAEIRAIARQTVGMVEARHDLARLDLPRFDLLVRAVPGIDPDCGIQGQTPAPGVIELHLDPARVTADALCRTLLRQMHHLIRQDGPGRSMGGSLGEALVAEGLAGHFVQQMLGGAPDLRDQTRPGAGSLRQAANLWARRDASFDEWFLGRGKIRKGTGYGIGYRLVSEHLDQNVEEDALTLAQTPADSFRPAMRRLLAIEGIELPEDETETETGAGVEPPVEAADKAEIASRDAGGPAPRTPGDISGPMQG</sequence>
<feature type="region of interest" description="Disordered" evidence="1">
    <location>
        <begin position="220"/>
        <end position="269"/>
    </location>
</feature>
<protein>
    <submittedName>
        <fullName evidence="3">DUF2268 domain-containing putative Zn-dependent protease</fullName>
    </submittedName>
</protein>
<keyword evidence="3" id="KW-0378">Hydrolase</keyword>
<evidence type="ECO:0000313" key="3">
    <source>
        <dbReference type="EMBL" id="MFD1480056.1"/>
    </source>
</evidence>
<dbReference type="GO" id="GO:0006508">
    <property type="term" value="P:proteolysis"/>
    <property type="evidence" value="ECO:0007669"/>
    <property type="project" value="UniProtKB-KW"/>
</dbReference>
<dbReference type="EMBL" id="JBHTOQ010000003">
    <property type="protein sequence ID" value="MFD1480056.1"/>
    <property type="molecule type" value="Genomic_DNA"/>
</dbReference>
<dbReference type="Proteomes" id="UP001597302">
    <property type="component" value="Unassembled WGS sequence"/>
</dbReference>
<evidence type="ECO:0000259" key="2">
    <source>
        <dbReference type="Pfam" id="PF10026"/>
    </source>
</evidence>
<dbReference type="GO" id="GO:0008233">
    <property type="term" value="F:peptidase activity"/>
    <property type="evidence" value="ECO:0007669"/>
    <property type="project" value="UniProtKB-KW"/>
</dbReference>
<reference evidence="4" key="1">
    <citation type="journal article" date="2019" name="Int. J. Syst. Evol. Microbiol.">
        <title>The Global Catalogue of Microorganisms (GCM) 10K type strain sequencing project: providing services to taxonomists for standard genome sequencing and annotation.</title>
        <authorList>
            <consortium name="The Broad Institute Genomics Platform"/>
            <consortium name="The Broad Institute Genome Sequencing Center for Infectious Disease"/>
            <person name="Wu L."/>
            <person name="Ma J."/>
        </authorList>
    </citation>
    <scope>NUCLEOTIDE SEQUENCE [LARGE SCALE GENOMIC DNA]</scope>
    <source>
        <strain evidence="4">CCM 8875</strain>
    </source>
</reference>